<gene>
    <name evidence="1" type="ORF">PHET_07125</name>
</gene>
<dbReference type="EMBL" id="LUCH01003775">
    <property type="protein sequence ID" value="KAF5399737.1"/>
    <property type="molecule type" value="Genomic_DNA"/>
</dbReference>
<protein>
    <submittedName>
        <fullName evidence="1">Uncharacterized protein</fullName>
    </submittedName>
</protein>
<proteinExistence type="predicted"/>
<reference evidence="1" key="1">
    <citation type="submission" date="2019-05" db="EMBL/GenBank/DDBJ databases">
        <title>Annotation for the trematode Paragonimus heterotremus.</title>
        <authorList>
            <person name="Choi Y.-J."/>
        </authorList>
    </citation>
    <scope>NUCLEOTIDE SEQUENCE</scope>
    <source>
        <strain evidence="1">LC</strain>
    </source>
</reference>
<sequence>MSCEFVQVFSRFSKINRSFYNEEHLQLIHSLIPKFCRNFKLFPWYPFTLPMIKSIGRI</sequence>
<keyword evidence="2" id="KW-1185">Reference proteome</keyword>
<name>A0A8J4SNC9_9TREM</name>
<comment type="caution">
    <text evidence="1">The sequence shown here is derived from an EMBL/GenBank/DDBJ whole genome shotgun (WGS) entry which is preliminary data.</text>
</comment>
<dbReference type="AlphaFoldDB" id="A0A8J4SNC9"/>
<evidence type="ECO:0000313" key="2">
    <source>
        <dbReference type="Proteomes" id="UP000748531"/>
    </source>
</evidence>
<organism evidence="1 2">
    <name type="scientific">Paragonimus heterotremus</name>
    <dbReference type="NCBI Taxonomy" id="100268"/>
    <lineage>
        <taxon>Eukaryota</taxon>
        <taxon>Metazoa</taxon>
        <taxon>Spiralia</taxon>
        <taxon>Lophotrochozoa</taxon>
        <taxon>Platyhelminthes</taxon>
        <taxon>Trematoda</taxon>
        <taxon>Digenea</taxon>
        <taxon>Plagiorchiida</taxon>
        <taxon>Troglotremata</taxon>
        <taxon>Troglotrematidae</taxon>
        <taxon>Paragonimus</taxon>
    </lineage>
</organism>
<evidence type="ECO:0000313" key="1">
    <source>
        <dbReference type="EMBL" id="KAF5399737.1"/>
    </source>
</evidence>
<dbReference type="Proteomes" id="UP000748531">
    <property type="component" value="Unassembled WGS sequence"/>
</dbReference>
<accession>A0A8J4SNC9</accession>